<evidence type="ECO:0000256" key="1">
    <source>
        <dbReference type="SAM" id="MobiDB-lite"/>
    </source>
</evidence>
<keyword evidence="2" id="KW-0732">Signal</keyword>
<dbReference type="RefSeq" id="WP_093534636.1">
    <property type="nucleotide sequence ID" value="NZ_CP118898.1"/>
</dbReference>
<protein>
    <submittedName>
        <fullName evidence="4">C-terminal processing protease CtpA/Prc</fullName>
    </submittedName>
</protein>
<keyword evidence="4" id="KW-0645">Protease</keyword>
<feature type="region of interest" description="Disordered" evidence="1">
    <location>
        <begin position="104"/>
        <end position="136"/>
    </location>
</feature>
<feature type="compositionally biased region" description="Pro residues" evidence="1">
    <location>
        <begin position="119"/>
        <end position="136"/>
    </location>
</feature>
<dbReference type="Gene3D" id="2.30.42.10">
    <property type="match status" value="1"/>
</dbReference>
<dbReference type="GO" id="GO:0008233">
    <property type="term" value="F:peptidase activity"/>
    <property type="evidence" value="ECO:0007669"/>
    <property type="project" value="UniProtKB-KW"/>
</dbReference>
<sequence length="136" mass="14320">MTFSPIRLTLAALLLISTTACAESAQSESSRMDWRRDGARLTLESEQGAVSVTAASPASRFGVQAGDQVLRVDGVPVRKVGELTDALSASDKASVPVTVRRAGRDQVVSVPTSAWRAVQPPPPPRPPAPPSPPERP</sequence>
<gene>
    <name evidence="4" type="ORF">QE424_000491</name>
</gene>
<comment type="caution">
    <text evidence="4">The sequence shown here is derived from an EMBL/GenBank/DDBJ whole genome shotgun (WGS) entry which is preliminary data.</text>
</comment>
<evidence type="ECO:0000256" key="2">
    <source>
        <dbReference type="SAM" id="SignalP"/>
    </source>
</evidence>
<feature type="chain" id="PRO_5042947434" evidence="2">
    <location>
        <begin position="23"/>
        <end position="136"/>
    </location>
</feature>
<dbReference type="Pfam" id="PF17820">
    <property type="entry name" value="PDZ_6"/>
    <property type="match status" value="1"/>
</dbReference>
<dbReference type="SUPFAM" id="SSF50156">
    <property type="entry name" value="PDZ domain-like"/>
    <property type="match status" value="1"/>
</dbReference>
<dbReference type="Proteomes" id="UP001226084">
    <property type="component" value="Unassembled WGS sequence"/>
</dbReference>
<name>A0AAP5AG28_9GAMM</name>
<dbReference type="AlphaFoldDB" id="A0AAP5AG28"/>
<reference evidence="4" key="1">
    <citation type="submission" date="2023-07" db="EMBL/GenBank/DDBJ databases">
        <title>Functional and genomic diversity of the sorghum phyllosphere microbiome.</title>
        <authorList>
            <person name="Shade A."/>
        </authorList>
    </citation>
    <scope>NUCLEOTIDE SEQUENCE</scope>
    <source>
        <strain evidence="4">SORGH_AS_0457</strain>
    </source>
</reference>
<evidence type="ECO:0000313" key="4">
    <source>
        <dbReference type="EMBL" id="MDQ1107332.1"/>
    </source>
</evidence>
<dbReference type="PROSITE" id="PS51257">
    <property type="entry name" value="PROKAR_LIPOPROTEIN"/>
    <property type="match status" value="1"/>
</dbReference>
<feature type="domain" description="PDZ" evidence="3">
    <location>
        <begin position="51"/>
        <end position="101"/>
    </location>
</feature>
<keyword evidence="4" id="KW-0378">Hydrolase</keyword>
<dbReference type="EMBL" id="JAUTAS010000001">
    <property type="protein sequence ID" value="MDQ1107332.1"/>
    <property type="molecule type" value="Genomic_DNA"/>
</dbReference>
<dbReference type="InterPro" id="IPR036034">
    <property type="entry name" value="PDZ_sf"/>
</dbReference>
<dbReference type="InterPro" id="IPR041489">
    <property type="entry name" value="PDZ_6"/>
</dbReference>
<accession>A0AAP5AG28</accession>
<organism evidence="4 5">
    <name type="scientific">Stenotrophomonas rhizophila</name>
    <dbReference type="NCBI Taxonomy" id="216778"/>
    <lineage>
        <taxon>Bacteria</taxon>
        <taxon>Pseudomonadati</taxon>
        <taxon>Pseudomonadota</taxon>
        <taxon>Gammaproteobacteria</taxon>
        <taxon>Lysobacterales</taxon>
        <taxon>Lysobacteraceae</taxon>
        <taxon>Stenotrophomonas</taxon>
    </lineage>
</organism>
<evidence type="ECO:0000313" key="5">
    <source>
        <dbReference type="Proteomes" id="UP001226084"/>
    </source>
</evidence>
<feature type="signal peptide" evidence="2">
    <location>
        <begin position="1"/>
        <end position="22"/>
    </location>
</feature>
<dbReference type="GO" id="GO:0006508">
    <property type="term" value="P:proteolysis"/>
    <property type="evidence" value="ECO:0007669"/>
    <property type="project" value="UniProtKB-KW"/>
</dbReference>
<evidence type="ECO:0000259" key="3">
    <source>
        <dbReference type="Pfam" id="PF17820"/>
    </source>
</evidence>
<proteinExistence type="predicted"/>